<keyword evidence="2" id="KW-0805">Transcription regulation</keyword>
<protein>
    <submittedName>
        <fullName evidence="7">Transcriptional regulator</fullName>
    </submittedName>
</protein>
<sequence length="199" mass="21673">MPRKVDHDERRRHIVEALLHIAGTHGLDAVSLREVAQQATISMGAVQHYFATKEDMITYALEHWLSLSVHERFSARVRVRAEHGTPILRALVAEYLPHDEPSRFDARVAVAFLARGAVDASLHEKLSKAVHAFVGTLAALLAPTADPAFEARRLAALLDGLRYALLMGALTHAEAMAVADRHLADIGAQSPASVTSNPD</sequence>
<dbReference type="GO" id="GO:0003700">
    <property type="term" value="F:DNA-binding transcription factor activity"/>
    <property type="evidence" value="ECO:0007669"/>
    <property type="project" value="TreeGrafter"/>
</dbReference>
<reference evidence="7" key="2">
    <citation type="submission" date="2023-01" db="EMBL/GenBank/DDBJ databases">
        <authorList>
            <person name="Sun Q."/>
            <person name="Evtushenko L."/>
        </authorList>
    </citation>
    <scope>NUCLEOTIDE SEQUENCE</scope>
    <source>
        <strain evidence="7">VKM Ac-1321</strain>
    </source>
</reference>
<dbReference type="GO" id="GO:0000976">
    <property type="term" value="F:transcription cis-regulatory region binding"/>
    <property type="evidence" value="ECO:0007669"/>
    <property type="project" value="TreeGrafter"/>
</dbReference>
<keyword evidence="4" id="KW-0804">Transcription</keyword>
<evidence type="ECO:0000256" key="4">
    <source>
        <dbReference type="ARBA" id="ARBA00023163"/>
    </source>
</evidence>
<keyword evidence="3 5" id="KW-0238">DNA-binding</keyword>
<proteinExistence type="predicted"/>
<dbReference type="InterPro" id="IPR001647">
    <property type="entry name" value="HTH_TetR"/>
</dbReference>
<dbReference type="InterPro" id="IPR009057">
    <property type="entry name" value="Homeodomain-like_sf"/>
</dbReference>
<dbReference type="EMBL" id="BSFP01000035">
    <property type="protein sequence ID" value="GLL03517.1"/>
    <property type="molecule type" value="Genomic_DNA"/>
</dbReference>
<dbReference type="InterPro" id="IPR039538">
    <property type="entry name" value="BetI_C"/>
</dbReference>
<accession>A0A9W6KM11</accession>
<dbReference type="Pfam" id="PF13977">
    <property type="entry name" value="TetR_C_6"/>
    <property type="match status" value="1"/>
</dbReference>
<dbReference type="AlphaFoldDB" id="A0A9W6KM11"/>
<dbReference type="PANTHER" id="PTHR30055:SF231">
    <property type="entry name" value="TRANSCRIPTIONAL REGULATORY PROTEIN (PROBABLY DEOR-FAMILY)-RELATED"/>
    <property type="match status" value="1"/>
</dbReference>
<dbReference type="RefSeq" id="WP_261964743.1">
    <property type="nucleotide sequence ID" value="NZ_BAAAXA010000001.1"/>
</dbReference>
<evidence type="ECO:0000256" key="1">
    <source>
        <dbReference type="ARBA" id="ARBA00022491"/>
    </source>
</evidence>
<comment type="caution">
    <text evidence="7">The sequence shown here is derived from an EMBL/GenBank/DDBJ whole genome shotgun (WGS) entry which is preliminary data.</text>
</comment>
<name>A0A9W6KM11_9ACTN</name>
<keyword evidence="1" id="KW-0678">Repressor</keyword>
<dbReference type="SUPFAM" id="SSF46689">
    <property type="entry name" value="Homeodomain-like"/>
    <property type="match status" value="1"/>
</dbReference>
<dbReference type="PROSITE" id="PS50977">
    <property type="entry name" value="HTH_TETR_2"/>
    <property type="match status" value="1"/>
</dbReference>
<reference evidence="7" key="1">
    <citation type="journal article" date="2014" name="Int. J. Syst. Evol. Microbiol.">
        <title>Complete genome sequence of Corynebacterium casei LMG S-19264T (=DSM 44701T), isolated from a smear-ripened cheese.</title>
        <authorList>
            <consortium name="US DOE Joint Genome Institute (JGI-PGF)"/>
            <person name="Walter F."/>
            <person name="Albersmeier A."/>
            <person name="Kalinowski J."/>
            <person name="Ruckert C."/>
        </authorList>
    </citation>
    <scope>NUCLEOTIDE SEQUENCE</scope>
    <source>
        <strain evidence="7">VKM Ac-1321</strain>
    </source>
</reference>
<gene>
    <name evidence="7" type="ORF">GCM10017581_052630</name>
</gene>
<feature type="DNA-binding region" description="H-T-H motif" evidence="5">
    <location>
        <begin position="31"/>
        <end position="50"/>
    </location>
</feature>
<dbReference type="PANTHER" id="PTHR30055">
    <property type="entry name" value="HTH-TYPE TRANSCRIPTIONAL REGULATOR RUTR"/>
    <property type="match status" value="1"/>
</dbReference>
<organism evidence="7 8">
    <name type="scientific">Dactylosporangium matsuzakiense</name>
    <dbReference type="NCBI Taxonomy" id="53360"/>
    <lineage>
        <taxon>Bacteria</taxon>
        <taxon>Bacillati</taxon>
        <taxon>Actinomycetota</taxon>
        <taxon>Actinomycetes</taxon>
        <taxon>Micromonosporales</taxon>
        <taxon>Micromonosporaceae</taxon>
        <taxon>Dactylosporangium</taxon>
    </lineage>
</organism>
<feature type="domain" description="HTH tetR-type" evidence="6">
    <location>
        <begin position="8"/>
        <end position="68"/>
    </location>
</feature>
<evidence type="ECO:0000259" key="6">
    <source>
        <dbReference type="PROSITE" id="PS50977"/>
    </source>
</evidence>
<dbReference type="Gene3D" id="1.10.357.10">
    <property type="entry name" value="Tetracycline Repressor, domain 2"/>
    <property type="match status" value="1"/>
</dbReference>
<evidence type="ECO:0000313" key="7">
    <source>
        <dbReference type="EMBL" id="GLL03517.1"/>
    </source>
</evidence>
<keyword evidence="8" id="KW-1185">Reference proteome</keyword>
<dbReference type="SUPFAM" id="SSF48498">
    <property type="entry name" value="Tetracyclin repressor-like, C-terminal domain"/>
    <property type="match status" value="1"/>
</dbReference>
<evidence type="ECO:0000256" key="3">
    <source>
        <dbReference type="ARBA" id="ARBA00023125"/>
    </source>
</evidence>
<evidence type="ECO:0000256" key="5">
    <source>
        <dbReference type="PROSITE-ProRule" id="PRU00335"/>
    </source>
</evidence>
<dbReference type="InterPro" id="IPR050109">
    <property type="entry name" value="HTH-type_TetR-like_transc_reg"/>
</dbReference>
<dbReference type="Pfam" id="PF00440">
    <property type="entry name" value="TetR_N"/>
    <property type="match status" value="1"/>
</dbReference>
<evidence type="ECO:0000313" key="8">
    <source>
        <dbReference type="Proteomes" id="UP001143480"/>
    </source>
</evidence>
<dbReference type="Proteomes" id="UP001143480">
    <property type="component" value="Unassembled WGS sequence"/>
</dbReference>
<evidence type="ECO:0000256" key="2">
    <source>
        <dbReference type="ARBA" id="ARBA00023015"/>
    </source>
</evidence>
<dbReference type="InterPro" id="IPR036271">
    <property type="entry name" value="Tet_transcr_reg_TetR-rel_C_sf"/>
</dbReference>